<gene>
    <name evidence="2" type="ORF">M404DRAFT_477314</name>
</gene>
<feature type="compositionally biased region" description="Polar residues" evidence="1">
    <location>
        <begin position="167"/>
        <end position="183"/>
    </location>
</feature>
<evidence type="ECO:0000256" key="1">
    <source>
        <dbReference type="SAM" id="MobiDB-lite"/>
    </source>
</evidence>
<dbReference type="AlphaFoldDB" id="A0A0C3PYT2"/>
<dbReference type="EMBL" id="KN831945">
    <property type="protein sequence ID" value="KIO14424.1"/>
    <property type="molecule type" value="Genomic_DNA"/>
</dbReference>
<feature type="compositionally biased region" description="Polar residues" evidence="1">
    <location>
        <begin position="138"/>
        <end position="160"/>
    </location>
</feature>
<evidence type="ECO:0000313" key="2">
    <source>
        <dbReference type="EMBL" id="KIO14424.1"/>
    </source>
</evidence>
<protein>
    <submittedName>
        <fullName evidence="2">Uncharacterized protein</fullName>
    </submittedName>
</protein>
<accession>A0A0C3PYT2</accession>
<reference evidence="3" key="2">
    <citation type="submission" date="2015-01" db="EMBL/GenBank/DDBJ databases">
        <title>Evolutionary Origins and Diversification of the Mycorrhizal Mutualists.</title>
        <authorList>
            <consortium name="DOE Joint Genome Institute"/>
            <consortium name="Mycorrhizal Genomics Consortium"/>
            <person name="Kohler A."/>
            <person name="Kuo A."/>
            <person name="Nagy L.G."/>
            <person name="Floudas D."/>
            <person name="Copeland A."/>
            <person name="Barry K.W."/>
            <person name="Cichocki N."/>
            <person name="Veneault-Fourrey C."/>
            <person name="LaButti K."/>
            <person name="Lindquist E.A."/>
            <person name="Lipzen A."/>
            <person name="Lundell T."/>
            <person name="Morin E."/>
            <person name="Murat C."/>
            <person name="Riley R."/>
            <person name="Ohm R."/>
            <person name="Sun H."/>
            <person name="Tunlid A."/>
            <person name="Henrissat B."/>
            <person name="Grigoriev I.V."/>
            <person name="Hibbett D.S."/>
            <person name="Martin F."/>
        </authorList>
    </citation>
    <scope>NUCLEOTIDE SEQUENCE [LARGE SCALE GENOMIC DNA]</scope>
    <source>
        <strain evidence="3">Marx 270</strain>
    </source>
</reference>
<reference evidence="2 3" key="1">
    <citation type="submission" date="2014-04" db="EMBL/GenBank/DDBJ databases">
        <authorList>
            <consortium name="DOE Joint Genome Institute"/>
            <person name="Kuo A."/>
            <person name="Kohler A."/>
            <person name="Costa M.D."/>
            <person name="Nagy L.G."/>
            <person name="Floudas D."/>
            <person name="Copeland A."/>
            <person name="Barry K.W."/>
            <person name="Cichocki N."/>
            <person name="Veneault-Fourrey C."/>
            <person name="LaButti K."/>
            <person name="Lindquist E.A."/>
            <person name="Lipzen A."/>
            <person name="Lundell T."/>
            <person name="Morin E."/>
            <person name="Murat C."/>
            <person name="Sun H."/>
            <person name="Tunlid A."/>
            <person name="Henrissat B."/>
            <person name="Grigoriev I.V."/>
            <person name="Hibbett D.S."/>
            <person name="Martin F."/>
            <person name="Nordberg H.P."/>
            <person name="Cantor M.N."/>
            <person name="Hua S.X."/>
        </authorList>
    </citation>
    <scope>NUCLEOTIDE SEQUENCE [LARGE SCALE GENOMIC DNA]</scope>
    <source>
        <strain evidence="2 3">Marx 270</strain>
    </source>
</reference>
<dbReference type="HOGENOM" id="CLU_1195289_0_0_1"/>
<evidence type="ECO:0000313" key="3">
    <source>
        <dbReference type="Proteomes" id="UP000054217"/>
    </source>
</evidence>
<keyword evidence="3" id="KW-1185">Reference proteome</keyword>
<feature type="region of interest" description="Disordered" evidence="1">
    <location>
        <begin position="1"/>
        <end position="51"/>
    </location>
</feature>
<proteinExistence type="predicted"/>
<feature type="compositionally biased region" description="Low complexity" evidence="1">
    <location>
        <begin position="114"/>
        <end position="130"/>
    </location>
</feature>
<dbReference type="Proteomes" id="UP000054217">
    <property type="component" value="Unassembled WGS sequence"/>
</dbReference>
<organism evidence="2 3">
    <name type="scientific">Pisolithus tinctorius Marx 270</name>
    <dbReference type="NCBI Taxonomy" id="870435"/>
    <lineage>
        <taxon>Eukaryota</taxon>
        <taxon>Fungi</taxon>
        <taxon>Dikarya</taxon>
        <taxon>Basidiomycota</taxon>
        <taxon>Agaricomycotina</taxon>
        <taxon>Agaricomycetes</taxon>
        <taxon>Agaricomycetidae</taxon>
        <taxon>Boletales</taxon>
        <taxon>Sclerodermatineae</taxon>
        <taxon>Pisolithaceae</taxon>
        <taxon>Pisolithus</taxon>
    </lineage>
</organism>
<feature type="compositionally biased region" description="Polar residues" evidence="1">
    <location>
        <begin position="28"/>
        <end position="41"/>
    </location>
</feature>
<name>A0A0C3PYT2_PISTI</name>
<sequence length="232" mass="22982">MAPWSFSALRRSRKHPQQPLSGGVLHPQTVTAPTGVAQTGNADHHIPAPTGGDIALSASTGATYRSSFATTIGVPSPGLMDVTTCAHSPQGNIGDAVHASTEGIPKVTDSTYRSASTGATPPSSSATTTGVLAPGLTGLTTHAHSPQGNVNDAVHTSTEGISKDSANHSASTGATCRSSSATTMGIPASGLMDIASSHSPQGNEADAVGGSTEGIPKGMCSICTSGVKSNVN</sequence>
<dbReference type="InParanoid" id="A0A0C3PYT2"/>
<feature type="region of interest" description="Disordered" evidence="1">
    <location>
        <begin position="108"/>
        <end position="213"/>
    </location>
</feature>